<comment type="cofactor">
    <cofactor evidence="11">
        <name>Zn(2+)</name>
        <dbReference type="ChEBI" id="CHEBI:29105"/>
    </cofactor>
    <text evidence="11">Binds 1 or 2 Zn(2+) ions per subunit.</text>
</comment>
<evidence type="ECO:0000256" key="6">
    <source>
        <dbReference type="ARBA" id="ARBA00023027"/>
    </source>
</evidence>
<dbReference type="AlphaFoldDB" id="A0A1L9P7V0"/>
<name>A0A1L9P7V0_ASPVE</name>
<dbReference type="GO" id="GO:0046526">
    <property type="term" value="F:D-xylulose reductase activity"/>
    <property type="evidence" value="ECO:0007669"/>
    <property type="project" value="UniProtKB-EC"/>
</dbReference>
<dbReference type="GO" id="GO:0042732">
    <property type="term" value="P:D-xylose metabolic process"/>
    <property type="evidence" value="ECO:0007669"/>
    <property type="project" value="UniProtKB-UniRule"/>
</dbReference>
<evidence type="ECO:0000259" key="12">
    <source>
        <dbReference type="SMART" id="SM00829"/>
    </source>
</evidence>
<dbReference type="InterPro" id="IPR020843">
    <property type="entry name" value="ER"/>
</dbReference>
<dbReference type="CDD" id="cd05285">
    <property type="entry name" value="sorbitol_DH"/>
    <property type="match status" value="1"/>
</dbReference>
<dbReference type="UniPathway" id="UPA00146">
    <property type="reaction ID" value="UER00577"/>
</dbReference>
<dbReference type="SUPFAM" id="SSF51735">
    <property type="entry name" value="NAD(P)-binding Rossmann-fold domains"/>
    <property type="match status" value="1"/>
</dbReference>
<evidence type="ECO:0000256" key="10">
    <source>
        <dbReference type="RuleBase" id="RU361277"/>
    </source>
</evidence>
<dbReference type="SMART" id="SM00829">
    <property type="entry name" value="PKS_ER"/>
    <property type="match status" value="1"/>
</dbReference>
<evidence type="ECO:0000256" key="11">
    <source>
        <dbReference type="RuleBase" id="RU369026"/>
    </source>
</evidence>
<comment type="similarity">
    <text evidence="1 10">Belongs to the zinc-containing alcohol dehydrogenase family.</text>
</comment>
<dbReference type="RefSeq" id="XP_040663373.1">
    <property type="nucleotide sequence ID" value="XM_040810323.1"/>
</dbReference>
<dbReference type="GO" id="GO:0019569">
    <property type="term" value="P:L-arabinose catabolic process to D-xylulose 5-phosphate"/>
    <property type="evidence" value="ECO:0007669"/>
    <property type="project" value="UniProtKB-UniRule"/>
</dbReference>
<dbReference type="PANTHER" id="PTHR43161:SF9">
    <property type="entry name" value="SORBITOL DEHYDROGENASE"/>
    <property type="match status" value="1"/>
</dbReference>
<dbReference type="InterPro" id="IPR002328">
    <property type="entry name" value="ADH_Zn_CS"/>
</dbReference>
<evidence type="ECO:0000313" key="13">
    <source>
        <dbReference type="EMBL" id="OJI97610.1"/>
    </source>
</evidence>
<organism evidence="13 14">
    <name type="scientific">Aspergillus versicolor CBS 583.65</name>
    <dbReference type="NCBI Taxonomy" id="1036611"/>
    <lineage>
        <taxon>Eukaryota</taxon>
        <taxon>Fungi</taxon>
        <taxon>Dikarya</taxon>
        <taxon>Ascomycota</taxon>
        <taxon>Pezizomycotina</taxon>
        <taxon>Eurotiomycetes</taxon>
        <taxon>Eurotiomycetidae</taxon>
        <taxon>Eurotiales</taxon>
        <taxon>Aspergillaceae</taxon>
        <taxon>Aspergillus</taxon>
        <taxon>Aspergillus subgen. Nidulantes</taxon>
    </lineage>
</organism>
<dbReference type="FunFam" id="3.40.50.720:FF:000068">
    <property type="entry name" value="Sorbitol dehydrogenase"/>
    <property type="match status" value="1"/>
</dbReference>
<evidence type="ECO:0000256" key="1">
    <source>
        <dbReference type="ARBA" id="ARBA00008072"/>
    </source>
</evidence>
<dbReference type="PANTHER" id="PTHR43161">
    <property type="entry name" value="SORBITOL DEHYDROGENASE"/>
    <property type="match status" value="1"/>
</dbReference>
<dbReference type="Gene3D" id="3.40.50.720">
    <property type="entry name" value="NAD(P)-binding Rossmann-like Domain"/>
    <property type="match status" value="1"/>
</dbReference>
<dbReference type="PROSITE" id="PS00059">
    <property type="entry name" value="ADH_ZINC"/>
    <property type="match status" value="1"/>
</dbReference>
<proteinExistence type="inferred from homology"/>
<evidence type="ECO:0000256" key="2">
    <source>
        <dbReference type="ARBA" id="ARBA00022629"/>
    </source>
</evidence>
<feature type="domain" description="Enoyl reductase (ER)" evidence="12">
    <location>
        <begin position="15"/>
        <end position="353"/>
    </location>
</feature>
<dbReference type="SUPFAM" id="SSF50129">
    <property type="entry name" value="GroES-like"/>
    <property type="match status" value="1"/>
</dbReference>
<protein>
    <recommendedName>
        <fullName evidence="9 11">D-xylulose reductase</fullName>
        <ecNumber evidence="9 11">1.1.1.9</ecNumber>
    </recommendedName>
    <alternativeName>
        <fullName evidence="11">Xylitol dehydrogenase</fullName>
    </alternativeName>
</protein>
<gene>
    <name evidence="13" type="ORF">ASPVEDRAFT_301355</name>
</gene>
<dbReference type="Gene3D" id="3.90.180.10">
    <property type="entry name" value="Medium-chain alcohol dehydrogenases, catalytic domain"/>
    <property type="match status" value="1"/>
</dbReference>
<reference evidence="14" key="1">
    <citation type="journal article" date="2017" name="Genome Biol.">
        <title>Comparative genomics reveals high biological diversity and specific adaptations in the industrially and medically important fungal genus Aspergillus.</title>
        <authorList>
            <person name="de Vries R.P."/>
            <person name="Riley R."/>
            <person name="Wiebenga A."/>
            <person name="Aguilar-Osorio G."/>
            <person name="Amillis S."/>
            <person name="Uchima C.A."/>
            <person name="Anderluh G."/>
            <person name="Asadollahi M."/>
            <person name="Askin M."/>
            <person name="Barry K."/>
            <person name="Battaglia E."/>
            <person name="Bayram O."/>
            <person name="Benocci T."/>
            <person name="Braus-Stromeyer S.A."/>
            <person name="Caldana C."/>
            <person name="Canovas D."/>
            <person name="Cerqueira G.C."/>
            <person name="Chen F."/>
            <person name="Chen W."/>
            <person name="Choi C."/>
            <person name="Clum A."/>
            <person name="Dos Santos R.A."/>
            <person name="Damasio A.R."/>
            <person name="Diallinas G."/>
            <person name="Emri T."/>
            <person name="Fekete E."/>
            <person name="Flipphi M."/>
            <person name="Freyberg S."/>
            <person name="Gallo A."/>
            <person name="Gournas C."/>
            <person name="Habgood R."/>
            <person name="Hainaut M."/>
            <person name="Harispe M.L."/>
            <person name="Henrissat B."/>
            <person name="Hilden K.S."/>
            <person name="Hope R."/>
            <person name="Hossain A."/>
            <person name="Karabika E."/>
            <person name="Karaffa L."/>
            <person name="Karanyi Z."/>
            <person name="Krasevec N."/>
            <person name="Kuo A."/>
            <person name="Kusch H."/>
            <person name="LaButti K."/>
            <person name="Lagendijk E.L."/>
            <person name="Lapidus A."/>
            <person name="Levasseur A."/>
            <person name="Lindquist E."/>
            <person name="Lipzen A."/>
            <person name="Logrieco A.F."/>
            <person name="MacCabe A."/>
            <person name="Maekelae M.R."/>
            <person name="Malavazi I."/>
            <person name="Melin P."/>
            <person name="Meyer V."/>
            <person name="Mielnichuk N."/>
            <person name="Miskei M."/>
            <person name="Molnar A.P."/>
            <person name="Mule G."/>
            <person name="Ngan C.Y."/>
            <person name="Orejas M."/>
            <person name="Orosz E."/>
            <person name="Ouedraogo J.P."/>
            <person name="Overkamp K.M."/>
            <person name="Park H.-S."/>
            <person name="Perrone G."/>
            <person name="Piumi F."/>
            <person name="Punt P.J."/>
            <person name="Ram A.F."/>
            <person name="Ramon A."/>
            <person name="Rauscher S."/>
            <person name="Record E."/>
            <person name="Riano-Pachon D.M."/>
            <person name="Robert V."/>
            <person name="Roehrig J."/>
            <person name="Ruller R."/>
            <person name="Salamov A."/>
            <person name="Salih N.S."/>
            <person name="Samson R.A."/>
            <person name="Sandor E."/>
            <person name="Sanguinetti M."/>
            <person name="Schuetze T."/>
            <person name="Sepcic K."/>
            <person name="Shelest E."/>
            <person name="Sherlock G."/>
            <person name="Sophianopoulou V."/>
            <person name="Squina F.M."/>
            <person name="Sun H."/>
            <person name="Susca A."/>
            <person name="Todd R.B."/>
            <person name="Tsang A."/>
            <person name="Unkles S.E."/>
            <person name="van de Wiele N."/>
            <person name="van Rossen-Uffink D."/>
            <person name="Oliveira J.V."/>
            <person name="Vesth T.C."/>
            <person name="Visser J."/>
            <person name="Yu J.-H."/>
            <person name="Zhou M."/>
            <person name="Andersen M.R."/>
            <person name="Archer D.B."/>
            <person name="Baker S.E."/>
            <person name="Benoit I."/>
            <person name="Brakhage A.A."/>
            <person name="Braus G.H."/>
            <person name="Fischer R."/>
            <person name="Frisvad J.C."/>
            <person name="Goldman G.H."/>
            <person name="Houbraken J."/>
            <person name="Oakley B."/>
            <person name="Pocsi I."/>
            <person name="Scazzocchio C."/>
            <person name="Seiboth B."/>
            <person name="vanKuyk P.A."/>
            <person name="Wortman J."/>
            <person name="Dyer P.S."/>
            <person name="Grigoriev I.V."/>
        </authorList>
    </citation>
    <scope>NUCLEOTIDE SEQUENCE [LARGE SCALE GENOMIC DNA]</scope>
    <source>
        <strain evidence="14">CBS 583.65</strain>
    </source>
</reference>
<dbReference type="InterPro" id="IPR045306">
    <property type="entry name" value="SDH-like"/>
</dbReference>
<keyword evidence="11" id="KW-0119">Carbohydrate metabolism</keyword>
<evidence type="ECO:0000256" key="7">
    <source>
        <dbReference type="ARBA" id="ARBA00024843"/>
    </source>
</evidence>
<comment type="pathway">
    <text evidence="8 11">Carbohydrate degradation; L-arabinose degradation via L-arabinitol; D-xylulose 5-phosphate from L-arabinose (fungal route): step 4/5.</text>
</comment>
<accession>A0A1L9P7V0</accession>
<dbReference type="EC" id="1.1.1.9" evidence="9 11"/>
<keyword evidence="4 10" id="KW-0862">Zinc</keyword>
<sequence>MSLPDSAGNRSFVLERIQKFKFEDRPVPTLQDPHDVLVRVEYTGICGSDVHYWTSGQIGPFKVTQPLVLGHESSGIVEQVGAAVKTLQPGDRVTLEPGSPCRRCDPCKAGKYNLCAEMAFAATPPFDGTLAKYYKLPEDLCYKLPGSLTLEQGALVEPLGVATHLVRQGCVSPGQNVVVFGAGPVGLLCCAVARAFGAKKVVAVDIQQNRVDFAVKYAATSGFIPDGGMSAFENATRLRVESGLGVGADVVIDASGAEASINTGIHVLRPGGTYVQGGMGRDEVRFPITAVCTKEINVKGSFRYSGGDYCLAIELLAAGKVTVDELITSVFDFEDAELAFKQVRAGGGIKTLIRGEPK</sequence>
<dbReference type="STRING" id="1036611.A0A1L9P7V0"/>
<dbReference type="Pfam" id="PF08240">
    <property type="entry name" value="ADH_N"/>
    <property type="match status" value="1"/>
</dbReference>
<evidence type="ECO:0000313" key="14">
    <source>
        <dbReference type="Proteomes" id="UP000184073"/>
    </source>
</evidence>
<dbReference type="GO" id="GO:0008270">
    <property type="term" value="F:zinc ion binding"/>
    <property type="evidence" value="ECO:0007669"/>
    <property type="project" value="UniProtKB-UniRule"/>
</dbReference>
<evidence type="ECO:0000256" key="4">
    <source>
        <dbReference type="ARBA" id="ARBA00022833"/>
    </source>
</evidence>
<keyword evidence="14" id="KW-1185">Reference proteome</keyword>
<dbReference type="InterPro" id="IPR013149">
    <property type="entry name" value="ADH-like_C"/>
</dbReference>
<dbReference type="GO" id="GO:0006062">
    <property type="term" value="P:sorbitol catabolic process"/>
    <property type="evidence" value="ECO:0007669"/>
    <property type="project" value="TreeGrafter"/>
</dbReference>
<dbReference type="EMBL" id="KV878125">
    <property type="protein sequence ID" value="OJI97610.1"/>
    <property type="molecule type" value="Genomic_DNA"/>
</dbReference>
<dbReference type="InterPro" id="IPR013154">
    <property type="entry name" value="ADH-like_N"/>
</dbReference>
<dbReference type="GeneID" id="63725834"/>
<evidence type="ECO:0000256" key="5">
    <source>
        <dbReference type="ARBA" id="ARBA00023002"/>
    </source>
</evidence>
<dbReference type="InterPro" id="IPR011032">
    <property type="entry name" value="GroES-like_sf"/>
</dbReference>
<evidence type="ECO:0000256" key="8">
    <source>
        <dbReference type="ARBA" id="ARBA00025713"/>
    </source>
</evidence>
<dbReference type="Proteomes" id="UP000184073">
    <property type="component" value="Unassembled WGS sequence"/>
</dbReference>
<dbReference type="Pfam" id="PF00107">
    <property type="entry name" value="ADH_zinc_N"/>
    <property type="match status" value="1"/>
</dbReference>
<evidence type="ECO:0000256" key="9">
    <source>
        <dbReference type="ARBA" id="ARBA00026119"/>
    </source>
</evidence>
<evidence type="ECO:0000256" key="3">
    <source>
        <dbReference type="ARBA" id="ARBA00022723"/>
    </source>
</evidence>
<keyword evidence="2 11" id="KW-0859">Xylose metabolism</keyword>
<keyword evidence="6 11" id="KW-0520">NAD</keyword>
<dbReference type="OrthoDB" id="3941538at2759"/>
<comment type="catalytic activity">
    <reaction evidence="11">
        <text>xylitol + NAD(+) = D-xylulose + NADH + H(+)</text>
        <dbReference type="Rhea" id="RHEA:20433"/>
        <dbReference type="ChEBI" id="CHEBI:15378"/>
        <dbReference type="ChEBI" id="CHEBI:17140"/>
        <dbReference type="ChEBI" id="CHEBI:17151"/>
        <dbReference type="ChEBI" id="CHEBI:57540"/>
        <dbReference type="ChEBI" id="CHEBI:57945"/>
        <dbReference type="EC" id="1.1.1.9"/>
    </reaction>
</comment>
<keyword evidence="5 11" id="KW-0560">Oxidoreductase</keyword>
<dbReference type="InterPro" id="IPR036291">
    <property type="entry name" value="NAD(P)-bd_dom_sf"/>
</dbReference>
<dbReference type="GO" id="GO:0003939">
    <property type="term" value="F:L-iditol 2-dehydrogenase (NAD+) activity"/>
    <property type="evidence" value="ECO:0007669"/>
    <property type="project" value="TreeGrafter"/>
</dbReference>
<comment type="function">
    <text evidence="7 11">Xylitol dehydrogenase which catalyzes the conversion of xylitol to D-xylulose. Xylose is a major component of hemicelluloses such as xylan. Most fungi utilize D-xylose via three enzymatic reactions, xylose reductase (XR), xylitol dehydrogenase (XDH), and xylulokinase, to form xylulose 5-phosphate, which enters pentose phosphate pathway.</text>
</comment>
<keyword evidence="3 10" id="KW-0479">Metal-binding</keyword>
<dbReference type="VEuPathDB" id="FungiDB:ASPVEDRAFT_301355"/>